<dbReference type="AlphaFoldDB" id="A0A1V3WHC1"/>
<evidence type="ECO:0000313" key="2">
    <source>
        <dbReference type="Proteomes" id="UP000189229"/>
    </source>
</evidence>
<dbReference type="Proteomes" id="UP000189229">
    <property type="component" value="Unassembled WGS sequence"/>
</dbReference>
<organism evidence="1 2">
    <name type="scientific">Mycobacterium kansasii</name>
    <dbReference type="NCBI Taxonomy" id="1768"/>
    <lineage>
        <taxon>Bacteria</taxon>
        <taxon>Bacillati</taxon>
        <taxon>Actinomycetota</taxon>
        <taxon>Actinomycetes</taxon>
        <taxon>Mycobacteriales</taxon>
        <taxon>Mycobacteriaceae</taxon>
        <taxon>Mycobacterium</taxon>
    </lineage>
</organism>
<sequence>MLTRQMMHYRCESVKRTRRPCPNLYVFMRALTAIQQVYAF</sequence>
<comment type="caution">
    <text evidence="1">The sequence shown here is derived from an EMBL/GenBank/DDBJ whole genome shotgun (WGS) entry which is preliminary data.</text>
</comment>
<protein>
    <submittedName>
        <fullName evidence="1">Uncharacterized protein</fullName>
    </submittedName>
</protein>
<proteinExistence type="predicted"/>
<name>A0A1V3WHC1_MYCKA</name>
<dbReference type="EMBL" id="MVBM01000009">
    <property type="protein sequence ID" value="OOK66384.1"/>
    <property type="molecule type" value="Genomic_DNA"/>
</dbReference>
<evidence type="ECO:0000313" key="1">
    <source>
        <dbReference type="EMBL" id="OOK66384.1"/>
    </source>
</evidence>
<gene>
    <name evidence="1" type="ORF">BZL30_8259</name>
</gene>
<accession>A0A1V3WHC1</accession>
<reference evidence="1 2" key="1">
    <citation type="submission" date="2017-02" db="EMBL/GenBank/DDBJ databases">
        <title>Complete genome sequences of Mycobacterium kansasii strains isolated from rhesus macaques.</title>
        <authorList>
            <person name="Panda A."/>
            <person name="Nagaraj S."/>
            <person name="Zhao X."/>
            <person name="Tettelin H."/>
            <person name="Detolla L.J."/>
        </authorList>
    </citation>
    <scope>NUCLEOTIDE SEQUENCE [LARGE SCALE GENOMIC DNA]</scope>
    <source>
        <strain evidence="1 2">11-3813</strain>
    </source>
</reference>